<dbReference type="HAMAP" id="MF_00523">
    <property type="entry name" value="LpxD"/>
    <property type="match status" value="1"/>
</dbReference>
<organism evidence="10 11">
    <name type="scientific">Belnapia arida</name>
    <dbReference type="NCBI Taxonomy" id="2804533"/>
    <lineage>
        <taxon>Bacteria</taxon>
        <taxon>Pseudomonadati</taxon>
        <taxon>Pseudomonadota</taxon>
        <taxon>Alphaproteobacteria</taxon>
        <taxon>Acetobacterales</taxon>
        <taxon>Roseomonadaceae</taxon>
        <taxon>Belnapia</taxon>
    </lineage>
</organism>
<dbReference type="InterPro" id="IPR001451">
    <property type="entry name" value="Hexapep"/>
</dbReference>
<dbReference type="EC" id="2.3.1.191" evidence="7"/>
<dbReference type="CDD" id="cd03352">
    <property type="entry name" value="LbH_LpxD"/>
    <property type="match status" value="1"/>
</dbReference>
<keyword evidence="2 7" id="KW-0441">Lipid A biosynthesis</keyword>
<evidence type="ECO:0000256" key="3">
    <source>
        <dbReference type="ARBA" id="ARBA00022679"/>
    </source>
</evidence>
<dbReference type="NCBIfam" id="TIGR01853">
    <property type="entry name" value="lipid_A_lpxD"/>
    <property type="match status" value="1"/>
</dbReference>
<evidence type="ECO:0000256" key="2">
    <source>
        <dbReference type="ARBA" id="ARBA00022556"/>
    </source>
</evidence>
<dbReference type="PANTHER" id="PTHR43378">
    <property type="entry name" value="UDP-3-O-ACYLGLUCOSAMINE N-ACYLTRANSFERASE"/>
    <property type="match status" value="1"/>
</dbReference>
<accession>A0ABS1TY30</accession>
<dbReference type="InterPro" id="IPR018357">
    <property type="entry name" value="Hexapep_transf_CS"/>
</dbReference>
<dbReference type="SUPFAM" id="SSF51161">
    <property type="entry name" value="Trimeric LpxA-like enzymes"/>
    <property type="match status" value="1"/>
</dbReference>
<dbReference type="Pfam" id="PF00132">
    <property type="entry name" value="Hexapep"/>
    <property type="match status" value="1"/>
</dbReference>
<dbReference type="Proteomes" id="UP000660885">
    <property type="component" value="Unassembled WGS sequence"/>
</dbReference>
<evidence type="ECO:0000313" key="11">
    <source>
        <dbReference type="Proteomes" id="UP000660885"/>
    </source>
</evidence>
<dbReference type="Gene3D" id="2.160.10.10">
    <property type="entry name" value="Hexapeptide repeat proteins"/>
    <property type="match status" value="1"/>
</dbReference>
<dbReference type="Pfam" id="PF04613">
    <property type="entry name" value="LpxD"/>
    <property type="match status" value="1"/>
</dbReference>
<keyword evidence="1 7" id="KW-0444">Lipid biosynthesis</keyword>
<gene>
    <name evidence="7 10" type="primary">lpxD</name>
    <name evidence="10" type="ORF">JMJ56_04770</name>
</gene>
<comment type="similarity">
    <text evidence="7">Belongs to the transferase hexapeptide repeat family. LpxD subfamily.</text>
</comment>
<dbReference type="InterPro" id="IPR020573">
    <property type="entry name" value="UDP_GlcNAc_AcTrfase_non-rep"/>
</dbReference>
<comment type="subunit">
    <text evidence="7">Homotrimer.</text>
</comment>
<dbReference type="GO" id="GO:0103118">
    <property type="term" value="F:UDP-3-O-[(3R)-3-hydroxyacyl]-glucosamine N-acyltransferase activity"/>
    <property type="evidence" value="ECO:0007669"/>
    <property type="project" value="UniProtKB-EC"/>
</dbReference>
<evidence type="ECO:0000256" key="7">
    <source>
        <dbReference type="HAMAP-Rule" id="MF_00523"/>
    </source>
</evidence>
<evidence type="ECO:0000256" key="1">
    <source>
        <dbReference type="ARBA" id="ARBA00022516"/>
    </source>
</evidence>
<dbReference type="InterPro" id="IPR011004">
    <property type="entry name" value="Trimer_LpxA-like_sf"/>
</dbReference>
<dbReference type="NCBIfam" id="NF002060">
    <property type="entry name" value="PRK00892.1"/>
    <property type="match status" value="1"/>
</dbReference>
<evidence type="ECO:0000313" key="10">
    <source>
        <dbReference type="EMBL" id="MBL6077309.1"/>
    </source>
</evidence>
<reference evidence="10 11" key="1">
    <citation type="submission" date="2021-01" db="EMBL/GenBank/DDBJ databases">
        <title>Belnapia mucosa sp. nov. and Belnapia arida sp. nov., isolated from the Tabernas Desert (Almeria, Spain).</title>
        <authorList>
            <person name="Molina-Menor E."/>
            <person name="Vidal-Verdu A."/>
            <person name="Calonge A."/>
            <person name="Satari L."/>
            <person name="Pereto J."/>
            <person name="Porcar M."/>
        </authorList>
    </citation>
    <scope>NUCLEOTIDE SEQUENCE [LARGE SCALE GENOMIC DNA]</scope>
    <source>
        <strain evidence="10 11">T18</strain>
    </source>
</reference>
<evidence type="ECO:0000256" key="4">
    <source>
        <dbReference type="ARBA" id="ARBA00022737"/>
    </source>
</evidence>
<keyword evidence="11" id="KW-1185">Reference proteome</keyword>
<dbReference type="Gene3D" id="3.40.1390.10">
    <property type="entry name" value="MurE/MurF, N-terminal domain"/>
    <property type="match status" value="1"/>
</dbReference>
<comment type="catalytic activity">
    <reaction evidence="7">
        <text>a UDP-3-O-[(3R)-3-hydroxyacyl]-alpha-D-glucosamine + a (3R)-hydroxyacyl-[ACP] = a UDP-2-N,3-O-bis[(3R)-3-hydroxyacyl]-alpha-D-glucosamine + holo-[ACP] + H(+)</text>
        <dbReference type="Rhea" id="RHEA:53836"/>
        <dbReference type="Rhea" id="RHEA-COMP:9685"/>
        <dbReference type="Rhea" id="RHEA-COMP:9945"/>
        <dbReference type="ChEBI" id="CHEBI:15378"/>
        <dbReference type="ChEBI" id="CHEBI:64479"/>
        <dbReference type="ChEBI" id="CHEBI:78827"/>
        <dbReference type="ChEBI" id="CHEBI:137740"/>
        <dbReference type="ChEBI" id="CHEBI:137748"/>
        <dbReference type="EC" id="2.3.1.191"/>
    </reaction>
</comment>
<feature type="region of interest" description="Disordered" evidence="8">
    <location>
        <begin position="1"/>
        <end position="31"/>
    </location>
</feature>
<evidence type="ECO:0000259" key="9">
    <source>
        <dbReference type="Pfam" id="PF04613"/>
    </source>
</evidence>
<evidence type="ECO:0000256" key="8">
    <source>
        <dbReference type="SAM" id="MobiDB-lite"/>
    </source>
</evidence>
<protein>
    <recommendedName>
        <fullName evidence="7">UDP-3-O-acylglucosamine N-acyltransferase</fullName>
        <ecNumber evidence="7">2.3.1.191</ecNumber>
    </recommendedName>
</protein>
<name>A0ABS1TY30_9PROT</name>
<feature type="active site" description="Proton acceptor" evidence="7">
    <location>
        <position position="287"/>
    </location>
</feature>
<feature type="domain" description="UDP-3-O-[3-hydroxymyristoyl] glucosamine N-acyltransferase non-repeat region" evidence="9">
    <location>
        <begin position="72"/>
        <end position="137"/>
    </location>
</feature>
<dbReference type="PANTHER" id="PTHR43378:SF2">
    <property type="entry name" value="UDP-3-O-ACYLGLUCOSAMINE N-ACYLTRANSFERASE 1, MITOCHONDRIAL-RELATED"/>
    <property type="match status" value="1"/>
</dbReference>
<evidence type="ECO:0000256" key="5">
    <source>
        <dbReference type="ARBA" id="ARBA00023098"/>
    </source>
</evidence>
<comment type="caution">
    <text evidence="10">The sequence shown here is derived from an EMBL/GenBank/DDBJ whole genome shotgun (WGS) entry which is preliminary data.</text>
</comment>
<comment type="function">
    <text evidence="7">Catalyzes the N-acylation of UDP-3-O-acylglucosamine using 3-hydroxyacyl-ACP as the acyl donor. Is involved in the biosynthesis of lipid A, a phosphorylated glycolipid that anchors the lipopolysaccharide to the outer membrane of the cell.</text>
</comment>
<keyword evidence="5 7" id="KW-0443">Lipid metabolism</keyword>
<dbReference type="PROSITE" id="PS00101">
    <property type="entry name" value="HEXAPEP_TRANSFERASES"/>
    <property type="match status" value="1"/>
</dbReference>
<evidence type="ECO:0000256" key="6">
    <source>
        <dbReference type="ARBA" id="ARBA00023315"/>
    </source>
</evidence>
<dbReference type="EMBL" id="JAETWB010000001">
    <property type="protein sequence ID" value="MBL6077309.1"/>
    <property type="molecule type" value="Genomic_DNA"/>
</dbReference>
<feature type="compositionally biased region" description="Basic residues" evidence="8">
    <location>
        <begin position="9"/>
        <end position="25"/>
    </location>
</feature>
<comment type="pathway">
    <text evidence="7">Bacterial outer membrane biogenesis; LPS lipid A biosynthesis.</text>
</comment>
<proteinExistence type="inferred from homology"/>
<keyword evidence="6 7" id="KW-0012">Acyltransferase</keyword>
<keyword evidence="4 7" id="KW-0677">Repeat</keyword>
<sequence>MPPAGPKLRPPRRRPGRPRRPRRLPRSSGADLRGAAVAVDPRFFASAGPQVLADILLAAGGQSTGDPTRSFNGVAPLQAAGPDEVSFLDNRKYLPALAATRAGAVVLAPALAGQVPEGMIAITAAAPYLTFARIAALFHPAPAPVPGVHPSAVIAEDAVIGEGCEIGPCAVIGAGACIGRGCIIGAHAVVGPGVELGEGCRLHPHCSISHAIAGRGVVLHPGARIGQEGFGFAPTPEGGFLTMPQLGRVLLGDFCEIGANSCVDRGSQGDTVIGPGSRLDNLVQVGHNVRTGRGCIIVGQAGIAGSTVLGDYVQLAAQSGIAGHLEIGSGARIGAQAGVMNDVPAKTDVIGSPAWPAREFWRAVAGLRKLGAARQDEGKAG</sequence>
<dbReference type="InterPro" id="IPR007691">
    <property type="entry name" value="LpxD"/>
</dbReference>
<keyword evidence="3 7" id="KW-0808">Transferase</keyword>